<evidence type="ECO:0000256" key="2">
    <source>
        <dbReference type="ARBA" id="ARBA00006727"/>
    </source>
</evidence>
<dbReference type="GO" id="GO:0022857">
    <property type="term" value="F:transmembrane transporter activity"/>
    <property type="evidence" value="ECO:0007669"/>
    <property type="project" value="InterPro"/>
</dbReference>
<dbReference type="Proteomes" id="UP001221757">
    <property type="component" value="Unassembled WGS sequence"/>
</dbReference>
<evidence type="ECO:0000313" key="6">
    <source>
        <dbReference type="Proteomes" id="UP001221757"/>
    </source>
</evidence>
<dbReference type="Pfam" id="PF07690">
    <property type="entry name" value="MFS_1"/>
    <property type="match status" value="1"/>
</dbReference>
<sequence>MSDSMILQPCPVSSAAAIRPDAQLQPDANPNTAHGEKGSLGTHEDVPEGWGLVWGVFQDYYHTNKFPDTSLSTLSLVGGLFSSQQLQGSYNRLARCRPINSPLENDSAQLPSWLCLLASAFATKLYQIFLFQGCLLGLSLAISMPLYMALSSQWFLRRRGLATGIAPCGAGIGGGIESLLVRPFLSHLSCRSAMLVYSSIYAALWTVAWFMMAERRAPGHASVQKHWLPSNIGPAFYSIASSVFVGIFGYLSPYYFITTYVKDQIPSLDRKSLLVVVPLVVMNISGKPPLPFAAFFFLIAIPGGIGRILAGQLADRFGPIDMFFASFFLGALAQLLWTFAHTYAAVIAFALVYGLVGCWFLGLLPVVPAVGRVDRRRGVCCVGRELARGGAVLGVHDAAWARVGDGLSGLATTHIERVDGVSR</sequence>
<dbReference type="GO" id="GO:0016020">
    <property type="term" value="C:membrane"/>
    <property type="evidence" value="ECO:0007669"/>
    <property type="project" value="UniProtKB-SubCell"/>
</dbReference>
<dbReference type="InterPro" id="IPR011701">
    <property type="entry name" value="MFS"/>
</dbReference>
<dbReference type="AlphaFoldDB" id="A0AAD7DW17"/>
<evidence type="ECO:0000256" key="4">
    <source>
        <dbReference type="SAM" id="Phobius"/>
    </source>
</evidence>
<feature type="transmembrane region" description="Helical" evidence="4">
    <location>
        <begin position="292"/>
        <end position="310"/>
    </location>
</feature>
<proteinExistence type="inferred from homology"/>
<feature type="transmembrane region" description="Helical" evidence="4">
    <location>
        <begin position="128"/>
        <end position="148"/>
    </location>
</feature>
<comment type="similarity">
    <text evidence="2">Belongs to the major facilitator superfamily. Monocarboxylate porter (TC 2.A.1.13) family.</text>
</comment>
<dbReference type="Gene3D" id="1.20.1250.20">
    <property type="entry name" value="MFS general substrate transporter like domains"/>
    <property type="match status" value="2"/>
</dbReference>
<feature type="transmembrane region" description="Helical" evidence="4">
    <location>
        <begin position="232"/>
        <end position="256"/>
    </location>
</feature>
<comment type="subcellular location">
    <subcellularLocation>
        <location evidence="1">Membrane</location>
        <topology evidence="1">Multi-pass membrane protein</topology>
    </subcellularLocation>
</comment>
<evidence type="ECO:0000313" key="5">
    <source>
        <dbReference type="EMBL" id="KAJ7700328.1"/>
    </source>
</evidence>
<comment type="caution">
    <text evidence="5">The sequence shown here is derived from an EMBL/GenBank/DDBJ whole genome shotgun (WGS) entry which is preliminary data.</text>
</comment>
<feature type="transmembrane region" description="Helical" evidence="4">
    <location>
        <begin position="193"/>
        <end position="212"/>
    </location>
</feature>
<dbReference type="InterPro" id="IPR050327">
    <property type="entry name" value="Proton-linked_MCT"/>
</dbReference>
<feature type="transmembrane region" description="Helical" evidence="4">
    <location>
        <begin position="322"/>
        <end position="340"/>
    </location>
</feature>
<dbReference type="PANTHER" id="PTHR11360">
    <property type="entry name" value="MONOCARBOXYLATE TRANSPORTER"/>
    <property type="match status" value="1"/>
</dbReference>
<evidence type="ECO:0000256" key="3">
    <source>
        <dbReference type="SAM" id="MobiDB-lite"/>
    </source>
</evidence>
<keyword evidence="6" id="KW-1185">Reference proteome</keyword>
<feature type="transmembrane region" description="Helical" evidence="4">
    <location>
        <begin position="160"/>
        <end position="181"/>
    </location>
</feature>
<dbReference type="EMBL" id="JARKIE010000020">
    <property type="protein sequence ID" value="KAJ7700328.1"/>
    <property type="molecule type" value="Genomic_DNA"/>
</dbReference>
<name>A0AAD7DW17_MYCRO</name>
<feature type="transmembrane region" description="Helical" evidence="4">
    <location>
        <begin position="346"/>
        <end position="367"/>
    </location>
</feature>
<keyword evidence="4" id="KW-0812">Transmembrane</keyword>
<protein>
    <submittedName>
        <fullName evidence="5">Major facilitator superfamily domain-containing protein</fullName>
    </submittedName>
</protein>
<accession>A0AAD7DW17</accession>
<reference evidence="5" key="1">
    <citation type="submission" date="2023-03" db="EMBL/GenBank/DDBJ databases">
        <title>Massive genome expansion in bonnet fungi (Mycena s.s.) driven by repeated elements and novel gene families across ecological guilds.</title>
        <authorList>
            <consortium name="Lawrence Berkeley National Laboratory"/>
            <person name="Harder C.B."/>
            <person name="Miyauchi S."/>
            <person name="Viragh M."/>
            <person name="Kuo A."/>
            <person name="Thoen E."/>
            <person name="Andreopoulos B."/>
            <person name="Lu D."/>
            <person name="Skrede I."/>
            <person name="Drula E."/>
            <person name="Henrissat B."/>
            <person name="Morin E."/>
            <person name="Kohler A."/>
            <person name="Barry K."/>
            <person name="LaButti K."/>
            <person name="Morin E."/>
            <person name="Salamov A."/>
            <person name="Lipzen A."/>
            <person name="Mereny Z."/>
            <person name="Hegedus B."/>
            <person name="Baldrian P."/>
            <person name="Stursova M."/>
            <person name="Weitz H."/>
            <person name="Taylor A."/>
            <person name="Grigoriev I.V."/>
            <person name="Nagy L.G."/>
            <person name="Martin F."/>
            <person name="Kauserud H."/>
        </authorList>
    </citation>
    <scope>NUCLEOTIDE SEQUENCE</scope>
    <source>
        <strain evidence="5">CBHHK067</strain>
    </source>
</reference>
<keyword evidence="4" id="KW-1133">Transmembrane helix</keyword>
<evidence type="ECO:0000256" key="1">
    <source>
        <dbReference type="ARBA" id="ARBA00004141"/>
    </source>
</evidence>
<organism evidence="5 6">
    <name type="scientific">Mycena rosella</name>
    <name type="common">Pink bonnet</name>
    <name type="synonym">Agaricus rosellus</name>
    <dbReference type="NCBI Taxonomy" id="1033263"/>
    <lineage>
        <taxon>Eukaryota</taxon>
        <taxon>Fungi</taxon>
        <taxon>Dikarya</taxon>
        <taxon>Basidiomycota</taxon>
        <taxon>Agaricomycotina</taxon>
        <taxon>Agaricomycetes</taxon>
        <taxon>Agaricomycetidae</taxon>
        <taxon>Agaricales</taxon>
        <taxon>Marasmiineae</taxon>
        <taxon>Mycenaceae</taxon>
        <taxon>Mycena</taxon>
    </lineage>
</organism>
<dbReference type="InterPro" id="IPR036259">
    <property type="entry name" value="MFS_trans_sf"/>
</dbReference>
<keyword evidence="4" id="KW-0472">Membrane</keyword>
<dbReference type="SUPFAM" id="SSF103473">
    <property type="entry name" value="MFS general substrate transporter"/>
    <property type="match status" value="1"/>
</dbReference>
<feature type="region of interest" description="Disordered" evidence="3">
    <location>
        <begin position="17"/>
        <end position="42"/>
    </location>
</feature>
<dbReference type="PANTHER" id="PTHR11360:SF284">
    <property type="entry name" value="EG:103B4.3 PROTEIN-RELATED"/>
    <property type="match status" value="1"/>
</dbReference>
<gene>
    <name evidence="5" type="ORF">B0H17DRAFT_1176743</name>
</gene>